<dbReference type="SUPFAM" id="SSF53098">
    <property type="entry name" value="Ribonuclease H-like"/>
    <property type="match status" value="1"/>
</dbReference>
<keyword evidence="2" id="KW-0540">Nuclease</keyword>
<dbReference type="FunFam" id="3.30.420.10:FF:000003">
    <property type="entry name" value="Oligoribonuclease"/>
    <property type="match status" value="1"/>
</dbReference>
<keyword evidence="3" id="KW-0378">Hydrolase</keyword>
<dbReference type="GO" id="GO:0005739">
    <property type="term" value="C:mitochondrion"/>
    <property type="evidence" value="ECO:0007669"/>
    <property type="project" value="TreeGrafter"/>
</dbReference>
<protein>
    <submittedName>
        <fullName evidence="7">LAMI_0G16886g1_1</fullName>
    </submittedName>
</protein>
<evidence type="ECO:0000259" key="6">
    <source>
        <dbReference type="SMART" id="SM00479"/>
    </source>
</evidence>
<sequence length="332" mass="37329">MFSRTQTAKSSVVRCLFKARSQHFNSPRNFLRPISSFRSSNPYLKPRMSETKDSQSSSLNGAASSDAVSAKTKLFKPIVWIDCEMTGLDHVNDHIIEICCIITDGNLNIIDEEGYESVVHYGADVMDKMDEWCTDHHGSSGLTDKVLASLKTRKQVEAELLDYIKKYIPDERKGILAGNSVHMDRLFMLREFPKVTQHLFYRIIDVSTIMEVCFRHNAPLASVFPKKKAAHTAKSDILESIAQLRWYQNNYLKDSDETQAFVEKRDKELEAERAADAATAAASTAESLKTAVKDAAKTIAKQPKKKLAEIASSNCEKGKSSNNEPCKKQRLK</sequence>
<dbReference type="Gene3D" id="3.30.420.10">
    <property type="entry name" value="Ribonuclease H-like superfamily/Ribonuclease H"/>
    <property type="match status" value="1"/>
</dbReference>
<dbReference type="PANTHER" id="PTHR11046">
    <property type="entry name" value="OLIGORIBONUCLEASE, MITOCHONDRIAL"/>
    <property type="match status" value="1"/>
</dbReference>
<evidence type="ECO:0000256" key="4">
    <source>
        <dbReference type="ARBA" id="ARBA00022839"/>
    </source>
</evidence>
<evidence type="ECO:0000313" key="7">
    <source>
        <dbReference type="EMBL" id="SCV02209.1"/>
    </source>
</evidence>
<dbReference type="STRING" id="1230905.A0A1G4KCN6"/>
<dbReference type="OrthoDB" id="270189at2759"/>
<dbReference type="PANTHER" id="PTHR11046:SF0">
    <property type="entry name" value="OLIGORIBONUCLEASE, MITOCHONDRIAL"/>
    <property type="match status" value="1"/>
</dbReference>
<comment type="similarity">
    <text evidence="1">Belongs to the oligoribonuclease family.</text>
</comment>
<keyword evidence="4" id="KW-0269">Exonuclease</keyword>
<evidence type="ECO:0000256" key="3">
    <source>
        <dbReference type="ARBA" id="ARBA00022801"/>
    </source>
</evidence>
<feature type="region of interest" description="Disordered" evidence="5">
    <location>
        <begin position="41"/>
        <end position="62"/>
    </location>
</feature>
<feature type="compositionally biased region" description="Polar residues" evidence="5">
    <location>
        <begin position="311"/>
        <end position="324"/>
    </location>
</feature>
<dbReference type="InterPro" id="IPR012337">
    <property type="entry name" value="RNaseH-like_sf"/>
</dbReference>
<dbReference type="InterPro" id="IPR013520">
    <property type="entry name" value="Ribonucl_H"/>
</dbReference>
<dbReference type="NCBIfam" id="NF003765">
    <property type="entry name" value="PRK05359.1"/>
    <property type="match status" value="1"/>
</dbReference>
<dbReference type="GO" id="GO:0003676">
    <property type="term" value="F:nucleic acid binding"/>
    <property type="evidence" value="ECO:0007669"/>
    <property type="project" value="InterPro"/>
</dbReference>
<gene>
    <name evidence="7" type="ORF">LAMI_0G16886G</name>
</gene>
<name>A0A1G4KCN6_9SACH</name>
<dbReference type="CDD" id="cd06135">
    <property type="entry name" value="Orn"/>
    <property type="match status" value="1"/>
</dbReference>
<dbReference type="AlphaFoldDB" id="A0A1G4KCN6"/>
<evidence type="ECO:0000256" key="2">
    <source>
        <dbReference type="ARBA" id="ARBA00022722"/>
    </source>
</evidence>
<proteinExistence type="inferred from homology"/>
<accession>A0A1G4KCN6</accession>
<dbReference type="Pfam" id="PF00929">
    <property type="entry name" value="RNase_T"/>
    <property type="match status" value="1"/>
</dbReference>
<dbReference type="SMART" id="SM00479">
    <property type="entry name" value="EXOIII"/>
    <property type="match status" value="1"/>
</dbReference>
<organism evidence="7 8">
    <name type="scientific">Lachancea mirantina</name>
    <dbReference type="NCBI Taxonomy" id="1230905"/>
    <lineage>
        <taxon>Eukaryota</taxon>
        <taxon>Fungi</taxon>
        <taxon>Dikarya</taxon>
        <taxon>Ascomycota</taxon>
        <taxon>Saccharomycotina</taxon>
        <taxon>Saccharomycetes</taxon>
        <taxon>Saccharomycetales</taxon>
        <taxon>Saccharomycetaceae</taxon>
        <taxon>Lachancea</taxon>
    </lineage>
</organism>
<dbReference type="InterPro" id="IPR022894">
    <property type="entry name" value="Oligoribonuclease"/>
</dbReference>
<keyword evidence="8" id="KW-1185">Reference proteome</keyword>
<feature type="region of interest" description="Disordered" evidence="5">
    <location>
        <begin position="299"/>
        <end position="332"/>
    </location>
</feature>
<evidence type="ECO:0000256" key="1">
    <source>
        <dbReference type="ARBA" id="ARBA00009921"/>
    </source>
</evidence>
<dbReference type="Proteomes" id="UP000191024">
    <property type="component" value="Chromosome G"/>
</dbReference>
<evidence type="ECO:0000256" key="5">
    <source>
        <dbReference type="SAM" id="MobiDB-lite"/>
    </source>
</evidence>
<reference evidence="7 8" key="1">
    <citation type="submission" date="2016-03" db="EMBL/GenBank/DDBJ databases">
        <authorList>
            <person name="Devillers H."/>
        </authorList>
    </citation>
    <scope>NUCLEOTIDE SEQUENCE [LARGE SCALE GENOMIC DNA]</scope>
    <source>
        <strain evidence="7">CBS 11717</strain>
    </source>
</reference>
<dbReference type="EMBL" id="LT598469">
    <property type="protein sequence ID" value="SCV02209.1"/>
    <property type="molecule type" value="Genomic_DNA"/>
</dbReference>
<dbReference type="InterPro" id="IPR036397">
    <property type="entry name" value="RNaseH_sf"/>
</dbReference>
<evidence type="ECO:0000313" key="8">
    <source>
        <dbReference type="Proteomes" id="UP000191024"/>
    </source>
</evidence>
<dbReference type="GO" id="GO:0000175">
    <property type="term" value="F:3'-5'-RNA exonuclease activity"/>
    <property type="evidence" value="ECO:0007669"/>
    <property type="project" value="InterPro"/>
</dbReference>
<feature type="domain" description="Exonuclease" evidence="6">
    <location>
        <begin position="77"/>
        <end position="253"/>
    </location>
</feature>